<organism evidence="1 2">
    <name type="scientific">Auricularia subglabra (strain TFB-10046 / SS5)</name>
    <name type="common">White-rot fungus</name>
    <name type="synonym">Auricularia delicata (strain TFB10046)</name>
    <dbReference type="NCBI Taxonomy" id="717982"/>
    <lineage>
        <taxon>Eukaryota</taxon>
        <taxon>Fungi</taxon>
        <taxon>Dikarya</taxon>
        <taxon>Basidiomycota</taxon>
        <taxon>Agaricomycotina</taxon>
        <taxon>Agaricomycetes</taxon>
        <taxon>Auriculariales</taxon>
        <taxon>Auriculariaceae</taxon>
        <taxon>Auricularia</taxon>
    </lineage>
</organism>
<accession>J0D941</accession>
<proteinExistence type="predicted"/>
<dbReference type="eggNOG" id="ENOG502S5ZG">
    <property type="taxonomic scope" value="Eukaryota"/>
</dbReference>
<dbReference type="OMA" id="AFPCICT"/>
<evidence type="ECO:0008006" key="3">
    <source>
        <dbReference type="Google" id="ProtNLM"/>
    </source>
</evidence>
<dbReference type="AlphaFoldDB" id="J0D941"/>
<dbReference type="Proteomes" id="UP000006514">
    <property type="component" value="Unassembled WGS sequence"/>
</dbReference>
<name>J0D941_AURST</name>
<protein>
    <recommendedName>
        <fullName evidence="3">Arrestin-like N-terminal domain-containing protein</fullName>
    </recommendedName>
</protein>
<sequence>MFTGLLGGRRPTIKIQPYQDIFHLHPPSAHERSHAPVTDGEEIFWGTVALSLPSSREFDSLLVKLVGHYTLALPGHPTEIGVFGEWETNIPIPRRLDKGEHSFAWSLRIPRSSAPYERCLFGKIDYKLVAVADGPAGAIKTDRQLEVIAVPVLEAETSSLNERIEGSHQETGPYLITLESQHLTVGGLIHFSLNFPSVPAGLRLHSITADVVQSYALHSQKRPGQTRSPPSHHRLLFNLDSRSLLWDETTKDDAPENAVPRRPTTILKTYPTSDPRNQGLMASLSAGGSLRISHVARLPDDYALRATTLEGTQTPIRISHTIVLDIKFSGPGADMRLLRTERPLTLLSCGCLPDSVILPPYVDLPGRDEGEFEKRLKDGAKGTGTDDYYVCVCLYAFDTLIQPLLGAHKAHAVLSAKTDDILAANKRS</sequence>
<dbReference type="OrthoDB" id="3345971at2759"/>
<dbReference type="SUPFAM" id="SSF81296">
    <property type="entry name" value="E set domains"/>
    <property type="match status" value="1"/>
</dbReference>
<dbReference type="EMBL" id="JH687866">
    <property type="protein sequence ID" value="EJD36276.1"/>
    <property type="molecule type" value="Genomic_DNA"/>
</dbReference>
<evidence type="ECO:0000313" key="2">
    <source>
        <dbReference type="Proteomes" id="UP000006514"/>
    </source>
</evidence>
<dbReference type="InParanoid" id="J0D941"/>
<keyword evidence="2" id="KW-1185">Reference proteome</keyword>
<evidence type="ECO:0000313" key="1">
    <source>
        <dbReference type="EMBL" id="EJD36276.1"/>
    </source>
</evidence>
<reference evidence="2" key="1">
    <citation type="journal article" date="2012" name="Science">
        <title>The Paleozoic origin of enzymatic lignin decomposition reconstructed from 31 fungal genomes.</title>
        <authorList>
            <person name="Floudas D."/>
            <person name="Binder M."/>
            <person name="Riley R."/>
            <person name="Barry K."/>
            <person name="Blanchette R.A."/>
            <person name="Henrissat B."/>
            <person name="Martinez A.T."/>
            <person name="Otillar R."/>
            <person name="Spatafora J.W."/>
            <person name="Yadav J.S."/>
            <person name="Aerts A."/>
            <person name="Benoit I."/>
            <person name="Boyd A."/>
            <person name="Carlson A."/>
            <person name="Copeland A."/>
            <person name="Coutinho P.M."/>
            <person name="de Vries R.P."/>
            <person name="Ferreira P."/>
            <person name="Findley K."/>
            <person name="Foster B."/>
            <person name="Gaskell J."/>
            <person name="Glotzer D."/>
            <person name="Gorecki P."/>
            <person name="Heitman J."/>
            <person name="Hesse C."/>
            <person name="Hori C."/>
            <person name="Igarashi K."/>
            <person name="Jurgens J.A."/>
            <person name="Kallen N."/>
            <person name="Kersten P."/>
            <person name="Kohler A."/>
            <person name="Kuees U."/>
            <person name="Kumar T.K.A."/>
            <person name="Kuo A."/>
            <person name="LaButti K."/>
            <person name="Larrondo L.F."/>
            <person name="Lindquist E."/>
            <person name="Ling A."/>
            <person name="Lombard V."/>
            <person name="Lucas S."/>
            <person name="Lundell T."/>
            <person name="Martin R."/>
            <person name="McLaughlin D.J."/>
            <person name="Morgenstern I."/>
            <person name="Morin E."/>
            <person name="Murat C."/>
            <person name="Nagy L.G."/>
            <person name="Nolan M."/>
            <person name="Ohm R.A."/>
            <person name="Patyshakuliyeva A."/>
            <person name="Rokas A."/>
            <person name="Ruiz-Duenas F.J."/>
            <person name="Sabat G."/>
            <person name="Salamov A."/>
            <person name="Samejima M."/>
            <person name="Schmutz J."/>
            <person name="Slot J.C."/>
            <person name="St John F."/>
            <person name="Stenlid J."/>
            <person name="Sun H."/>
            <person name="Sun S."/>
            <person name="Syed K."/>
            <person name="Tsang A."/>
            <person name="Wiebenga A."/>
            <person name="Young D."/>
            <person name="Pisabarro A."/>
            <person name="Eastwood D.C."/>
            <person name="Martin F."/>
            <person name="Cullen D."/>
            <person name="Grigoriev I.V."/>
            <person name="Hibbett D.S."/>
        </authorList>
    </citation>
    <scope>NUCLEOTIDE SEQUENCE [LARGE SCALE GENOMIC DNA]</scope>
    <source>
        <strain evidence="2">TFB10046</strain>
    </source>
</reference>
<dbReference type="InterPro" id="IPR014756">
    <property type="entry name" value="Ig_E-set"/>
</dbReference>
<dbReference type="KEGG" id="adl:AURDEDRAFT_188430"/>
<gene>
    <name evidence="1" type="ORF">AURDEDRAFT_188430</name>
</gene>